<feature type="coiled-coil region" evidence="4">
    <location>
        <begin position="53"/>
        <end position="80"/>
    </location>
</feature>
<comment type="caution">
    <text evidence="6">The sequence shown here is derived from an EMBL/GenBank/DDBJ whole genome shotgun (WGS) entry which is preliminary data.</text>
</comment>
<gene>
    <name evidence="6" type="primary">ppk2</name>
    <name evidence="6" type="ORF">SNEC2469_LOCUS21416</name>
</gene>
<accession>A0A812XTM8</accession>
<comment type="similarity">
    <text evidence="1">Belongs to the polyphosphate kinase 2 (PPK2) family. Class I subfamily.</text>
</comment>
<dbReference type="InterPro" id="IPR022486">
    <property type="entry name" value="PPK2_PA0141"/>
</dbReference>
<dbReference type="EMBL" id="CAJNJA010037918">
    <property type="protein sequence ID" value="CAE7740924.1"/>
    <property type="molecule type" value="Genomic_DNA"/>
</dbReference>
<keyword evidence="7" id="KW-1185">Reference proteome</keyword>
<reference evidence="6" key="1">
    <citation type="submission" date="2021-02" db="EMBL/GenBank/DDBJ databases">
        <authorList>
            <person name="Dougan E. K."/>
            <person name="Rhodes N."/>
            <person name="Thang M."/>
            <person name="Chan C."/>
        </authorList>
    </citation>
    <scope>NUCLEOTIDE SEQUENCE</scope>
</reference>
<dbReference type="OrthoDB" id="5592030at2759"/>
<dbReference type="Pfam" id="PF03976">
    <property type="entry name" value="PPK2"/>
    <property type="match status" value="1"/>
</dbReference>
<dbReference type="InterPro" id="IPR022488">
    <property type="entry name" value="PPK2-related"/>
</dbReference>
<dbReference type="InterPro" id="IPR016898">
    <property type="entry name" value="Polyphosphate_phosphotransfera"/>
</dbReference>
<evidence type="ECO:0000256" key="3">
    <source>
        <dbReference type="ARBA" id="ARBA00022777"/>
    </source>
</evidence>
<evidence type="ECO:0000256" key="1">
    <source>
        <dbReference type="ARBA" id="ARBA00009924"/>
    </source>
</evidence>
<organism evidence="6 7">
    <name type="scientific">Symbiodinium necroappetens</name>
    <dbReference type="NCBI Taxonomy" id="1628268"/>
    <lineage>
        <taxon>Eukaryota</taxon>
        <taxon>Sar</taxon>
        <taxon>Alveolata</taxon>
        <taxon>Dinophyceae</taxon>
        <taxon>Suessiales</taxon>
        <taxon>Symbiodiniaceae</taxon>
        <taxon>Symbiodinium</taxon>
    </lineage>
</organism>
<dbReference type="NCBIfam" id="TIGR03707">
    <property type="entry name" value="PPK2_P_aer"/>
    <property type="match status" value="1"/>
</dbReference>
<keyword evidence="3" id="KW-0418">Kinase</keyword>
<dbReference type="Gene3D" id="3.40.50.300">
    <property type="entry name" value="P-loop containing nucleotide triphosphate hydrolases"/>
    <property type="match status" value="1"/>
</dbReference>
<proteinExistence type="inferred from homology"/>
<evidence type="ECO:0000313" key="7">
    <source>
        <dbReference type="Proteomes" id="UP000601435"/>
    </source>
</evidence>
<protein>
    <submittedName>
        <fullName evidence="6">Ppk2 protein</fullName>
    </submittedName>
</protein>
<dbReference type="SUPFAM" id="SSF52540">
    <property type="entry name" value="P-loop containing nucleoside triphosphate hydrolases"/>
    <property type="match status" value="1"/>
</dbReference>
<evidence type="ECO:0000313" key="6">
    <source>
        <dbReference type="EMBL" id="CAE7740924.1"/>
    </source>
</evidence>
<keyword evidence="2" id="KW-0808">Transferase</keyword>
<dbReference type="PANTHER" id="PTHR34383:SF1">
    <property type="entry name" value="ADP-POLYPHOSPHATE PHOSPHOTRANSFERASE"/>
    <property type="match status" value="1"/>
</dbReference>
<sequence length="300" mass="35081">MPDKIEREENLLGKTLKENVSLTEEELAAVNTKKGLLQLLSTKNIDVSKALATLQYERELEKLQIELVKLQRSVQLEGRRVAIIVEGRDAAGKGGTIRRFIEHMNPRSARVVALPKPTEVEKGQWYFQRYTEQLPNPGEIAFFDRSWYNRAVVEPVMNFCTEQQHRGFMQQVPEYEHMLYEDGVELIKFWFSISKDVQEERFQSRRVNPLKQWKISPVDEQAQAHWDLYTKYKEEMFSRTHTSYSPWIIVKANIKKEARLESMRYALSVLNYEGKDNAGTTLAPDPDIVVRYHRSNQSID</sequence>
<evidence type="ECO:0000256" key="4">
    <source>
        <dbReference type="SAM" id="Coils"/>
    </source>
</evidence>
<dbReference type="InterPro" id="IPR027417">
    <property type="entry name" value="P-loop_NTPase"/>
</dbReference>
<dbReference type="PIRSF" id="PIRSF028756">
    <property type="entry name" value="PPK2_prd"/>
    <property type="match status" value="1"/>
</dbReference>
<dbReference type="GO" id="GO:0006793">
    <property type="term" value="P:phosphorus metabolic process"/>
    <property type="evidence" value="ECO:0007669"/>
    <property type="project" value="InterPro"/>
</dbReference>
<keyword evidence="4" id="KW-0175">Coiled coil</keyword>
<dbReference type="GO" id="GO:0008976">
    <property type="term" value="F:polyphosphate kinase activity"/>
    <property type="evidence" value="ECO:0007669"/>
    <property type="project" value="InterPro"/>
</dbReference>
<dbReference type="PANTHER" id="PTHR34383">
    <property type="entry name" value="POLYPHOSPHATE:AMP PHOSPHOTRANSFERASE-RELATED"/>
    <property type="match status" value="1"/>
</dbReference>
<feature type="domain" description="Polyphosphate kinase-2-related" evidence="5">
    <location>
        <begin position="55"/>
        <end position="276"/>
    </location>
</feature>
<dbReference type="AlphaFoldDB" id="A0A812XTM8"/>
<dbReference type="Proteomes" id="UP000601435">
    <property type="component" value="Unassembled WGS sequence"/>
</dbReference>
<evidence type="ECO:0000256" key="2">
    <source>
        <dbReference type="ARBA" id="ARBA00022679"/>
    </source>
</evidence>
<name>A0A812XTM8_9DINO</name>
<evidence type="ECO:0000259" key="5">
    <source>
        <dbReference type="Pfam" id="PF03976"/>
    </source>
</evidence>